<evidence type="ECO:0000313" key="2">
    <source>
        <dbReference type="Proteomes" id="UP000745859"/>
    </source>
</evidence>
<comment type="caution">
    <text evidence="1">The sequence shown here is derived from an EMBL/GenBank/DDBJ whole genome shotgun (WGS) entry which is preliminary data.</text>
</comment>
<reference evidence="1 2" key="1">
    <citation type="submission" date="2020-03" db="EMBL/GenBank/DDBJ databases">
        <title>Genomic Encyclopedia of Type Strains, Phase IV (KMG-IV): sequencing the most valuable type-strain genomes for metagenomic binning, comparative biology and taxonomic classification.</title>
        <authorList>
            <person name="Goeker M."/>
        </authorList>
    </citation>
    <scope>NUCLEOTIDE SEQUENCE [LARGE SCALE GENOMIC DNA]</scope>
    <source>
        <strain evidence="1 2">DSM 101599</strain>
    </source>
</reference>
<dbReference type="RefSeq" id="WP_167186500.1">
    <property type="nucleotide sequence ID" value="NZ_JAASQL010000001.1"/>
</dbReference>
<organism evidence="1 2">
    <name type="scientific">Wenyingzhuangia heitensis</name>
    <dbReference type="NCBI Taxonomy" id="1487859"/>
    <lineage>
        <taxon>Bacteria</taxon>
        <taxon>Pseudomonadati</taxon>
        <taxon>Bacteroidota</taxon>
        <taxon>Flavobacteriia</taxon>
        <taxon>Flavobacteriales</taxon>
        <taxon>Flavobacteriaceae</taxon>
        <taxon>Wenyingzhuangia</taxon>
    </lineage>
</organism>
<protein>
    <submittedName>
        <fullName evidence="1">Uncharacterized protein</fullName>
    </submittedName>
</protein>
<sequence>MKKSNFYLHKQLLVRELELQERIVAHHLQKPFNVAEVVLSEGVLKKIGFSKPFVHMLHTKFNQLHSSIHKLKGVASIVKEIQRFIQKI</sequence>
<dbReference type="EMBL" id="JAASQL010000001">
    <property type="protein sequence ID" value="NIJ45164.1"/>
    <property type="molecule type" value="Genomic_DNA"/>
</dbReference>
<gene>
    <name evidence="1" type="ORF">FHR24_001603</name>
</gene>
<accession>A0ABX0U8K5</accession>
<name>A0ABX0U8K5_9FLAO</name>
<evidence type="ECO:0000313" key="1">
    <source>
        <dbReference type="EMBL" id="NIJ45164.1"/>
    </source>
</evidence>
<keyword evidence="2" id="KW-1185">Reference proteome</keyword>
<dbReference type="Proteomes" id="UP000745859">
    <property type="component" value="Unassembled WGS sequence"/>
</dbReference>
<proteinExistence type="predicted"/>